<evidence type="ECO:0000256" key="1">
    <source>
        <dbReference type="ARBA" id="ARBA00007734"/>
    </source>
</evidence>
<keyword evidence="5" id="KW-1185">Reference proteome</keyword>
<evidence type="ECO:0000313" key="5">
    <source>
        <dbReference type="Proteomes" id="UP000199048"/>
    </source>
</evidence>
<comment type="similarity">
    <text evidence="2">Belongs to the virb1 family.</text>
</comment>
<dbReference type="Gene3D" id="1.10.530.10">
    <property type="match status" value="1"/>
</dbReference>
<feature type="domain" description="Transglycosylase SLT" evidence="3">
    <location>
        <begin position="70"/>
        <end position="171"/>
    </location>
</feature>
<proteinExistence type="inferred from homology"/>
<dbReference type="PANTHER" id="PTHR37423">
    <property type="entry name" value="SOLUBLE LYTIC MUREIN TRANSGLYCOSYLASE-RELATED"/>
    <property type="match status" value="1"/>
</dbReference>
<organism evidence="4 5">
    <name type="scientific">Methylobacterium pseudosasicola</name>
    <dbReference type="NCBI Taxonomy" id="582667"/>
    <lineage>
        <taxon>Bacteria</taxon>
        <taxon>Pseudomonadati</taxon>
        <taxon>Pseudomonadota</taxon>
        <taxon>Alphaproteobacteria</taxon>
        <taxon>Hyphomicrobiales</taxon>
        <taxon>Methylobacteriaceae</taxon>
        <taxon>Methylobacterium</taxon>
    </lineage>
</organism>
<dbReference type="InterPro" id="IPR023346">
    <property type="entry name" value="Lysozyme-like_dom_sf"/>
</dbReference>
<evidence type="ECO:0000259" key="3">
    <source>
        <dbReference type="Pfam" id="PF01464"/>
    </source>
</evidence>
<dbReference type="Pfam" id="PF01464">
    <property type="entry name" value="SLT"/>
    <property type="match status" value="1"/>
</dbReference>
<evidence type="ECO:0000313" key="4">
    <source>
        <dbReference type="EMBL" id="SFM94759.1"/>
    </source>
</evidence>
<dbReference type="Proteomes" id="UP000199048">
    <property type="component" value="Unassembled WGS sequence"/>
</dbReference>
<name>A0A1I4V0F7_9HYPH</name>
<dbReference type="EMBL" id="FOTK01000083">
    <property type="protein sequence ID" value="SFM94759.1"/>
    <property type="molecule type" value="Genomic_DNA"/>
</dbReference>
<dbReference type="SUPFAM" id="SSF53955">
    <property type="entry name" value="Lysozyme-like"/>
    <property type="match status" value="1"/>
</dbReference>
<evidence type="ECO:0000256" key="2">
    <source>
        <dbReference type="ARBA" id="ARBA00009387"/>
    </source>
</evidence>
<dbReference type="AlphaFoldDB" id="A0A1I4V0F7"/>
<dbReference type="CDD" id="cd00254">
    <property type="entry name" value="LT-like"/>
    <property type="match status" value="1"/>
</dbReference>
<reference evidence="5" key="1">
    <citation type="submission" date="2016-10" db="EMBL/GenBank/DDBJ databases">
        <authorList>
            <person name="Varghese N."/>
            <person name="Submissions S."/>
        </authorList>
    </citation>
    <scope>NUCLEOTIDE SEQUENCE [LARGE SCALE GENOMIC DNA]</scope>
    <source>
        <strain evidence="5">BL36</strain>
    </source>
</reference>
<accession>A0A1I4V0F7</accession>
<comment type="similarity">
    <text evidence="1">Belongs to the transglycosylase Slt family.</text>
</comment>
<dbReference type="InterPro" id="IPR008258">
    <property type="entry name" value="Transglycosylase_SLT_dom_1"/>
</dbReference>
<protein>
    <submittedName>
        <fullName evidence="4">Sporulation related domain-containing protein</fullName>
    </submittedName>
</protein>
<dbReference type="PANTHER" id="PTHR37423:SF2">
    <property type="entry name" value="MEMBRANE-BOUND LYTIC MUREIN TRANSGLYCOSYLASE C"/>
    <property type="match status" value="1"/>
</dbReference>
<dbReference type="STRING" id="582667.SAMN05192568_10836"/>
<sequence>MGSPEDLRRVIAPPTVRIDPPVRPATSGCVIAPPLRLGALLILPLLLAGPAVAAPSEGATETVEQALCRLIDDSAKARGLPVPFLTRLIWRESSFRVGVVSSAGAQGVAQFMPGTARERGLLDPFDPEQAIPHAAHLLADLKSQFGNLGLAAAAYNGGAARVSKWLSGEGGLPAETRAYVAAITGAPAEDWRGGAAITYPEGGAPEAKEKQEAKPAAPVTCMQVTASLRIPSRGDRFAIGPNEGPAAPWGIQLAGNFSKSLALQSFNRARNAYAGVIGEARPMIIGTRLRNRGTRAFYRIRLPAQSRQAADDLCGRIRKVGGACIVLRT</sequence>
<gene>
    <name evidence="4" type="ORF">SAMN05192568_10836</name>
</gene>